<protein>
    <submittedName>
        <fullName evidence="3 4">Protein phosphatase 1 regulatory subunit 3B isoform X1</fullName>
    </submittedName>
</protein>
<evidence type="ECO:0000313" key="3">
    <source>
        <dbReference type="RefSeq" id="XP_018020760.1"/>
    </source>
</evidence>
<proteinExistence type="predicted"/>
<dbReference type="KEGG" id="hazt:108677114"/>
<organism evidence="2 4">
    <name type="scientific">Hyalella azteca</name>
    <name type="common">Amphipod</name>
    <dbReference type="NCBI Taxonomy" id="294128"/>
    <lineage>
        <taxon>Eukaryota</taxon>
        <taxon>Metazoa</taxon>
        <taxon>Ecdysozoa</taxon>
        <taxon>Arthropoda</taxon>
        <taxon>Crustacea</taxon>
        <taxon>Multicrustacea</taxon>
        <taxon>Malacostraca</taxon>
        <taxon>Eumalacostraca</taxon>
        <taxon>Peracarida</taxon>
        <taxon>Amphipoda</taxon>
        <taxon>Senticaudata</taxon>
        <taxon>Talitrida</taxon>
        <taxon>Talitroidea</taxon>
        <taxon>Hyalellidae</taxon>
        <taxon>Hyalella</taxon>
    </lineage>
</organism>
<dbReference type="GO" id="GO:0000164">
    <property type="term" value="C:protein phosphatase type 1 complex"/>
    <property type="evidence" value="ECO:0007669"/>
    <property type="project" value="TreeGrafter"/>
</dbReference>
<dbReference type="Proteomes" id="UP000694843">
    <property type="component" value="Unplaced"/>
</dbReference>
<dbReference type="Pfam" id="PF03370">
    <property type="entry name" value="CBM_21"/>
    <property type="match status" value="1"/>
</dbReference>
<dbReference type="AlphaFoldDB" id="A0A8B7P3Z3"/>
<accession>A0A8B7P3Z3</accession>
<dbReference type="RefSeq" id="XP_018020760.1">
    <property type="nucleotide sequence ID" value="XM_018165271.2"/>
</dbReference>
<name>A0A8B7P3Z3_HYAAZ</name>
<reference evidence="3 4" key="1">
    <citation type="submission" date="2025-04" db="UniProtKB">
        <authorList>
            <consortium name="RefSeq"/>
        </authorList>
    </citation>
    <scope>IDENTIFICATION</scope>
    <source>
        <tissue evidence="3 4">Whole organism</tissue>
    </source>
</reference>
<dbReference type="GO" id="GO:0008157">
    <property type="term" value="F:protein phosphatase 1 binding"/>
    <property type="evidence" value="ECO:0007669"/>
    <property type="project" value="TreeGrafter"/>
</dbReference>
<gene>
    <name evidence="3 4" type="primary">LOC108677114</name>
</gene>
<dbReference type="Gene3D" id="2.60.40.2440">
    <property type="entry name" value="Carbohydrate binding type-21 domain"/>
    <property type="match status" value="1"/>
</dbReference>
<dbReference type="InterPro" id="IPR038175">
    <property type="entry name" value="CBM21_dom_sf"/>
</dbReference>
<dbReference type="GeneID" id="108677114"/>
<dbReference type="InterPro" id="IPR050782">
    <property type="entry name" value="PP1_regulatory_subunit_3"/>
</dbReference>
<dbReference type="PANTHER" id="PTHR12307:SF48">
    <property type="entry name" value="PROTEIN PHOSPHATASE 1 REGULATORY SUBUNIT"/>
    <property type="match status" value="1"/>
</dbReference>
<dbReference type="InterPro" id="IPR005036">
    <property type="entry name" value="CBM21_dom"/>
</dbReference>
<dbReference type="RefSeq" id="XP_018020768.1">
    <property type="nucleotide sequence ID" value="XM_018165279.2"/>
</dbReference>
<keyword evidence="2" id="KW-1185">Reference proteome</keyword>
<evidence type="ECO:0000259" key="1">
    <source>
        <dbReference type="PROSITE" id="PS51159"/>
    </source>
</evidence>
<evidence type="ECO:0000313" key="4">
    <source>
        <dbReference type="RefSeq" id="XP_018020768.1"/>
    </source>
</evidence>
<dbReference type="CTD" id="39588"/>
<dbReference type="OMA" id="NCRLANT"/>
<dbReference type="GO" id="GO:2001069">
    <property type="term" value="F:glycogen binding"/>
    <property type="evidence" value="ECO:0007669"/>
    <property type="project" value="TreeGrafter"/>
</dbReference>
<dbReference type="OrthoDB" id="1881at2759"/>
<sequence>MTACTMPSDYGAELMLGSSPVMGSGFHGTGSSFFSEYPRCGSPSSMWGDQGSYYPSPLTGSYSDLNAPDPCRSFARTGSLRRPKKLNKIKKDFPKPLLLTIPAKSILRSPDEFPQEEDAVATSPNREKKRVAFADTLGHTLAQIKVITERPDCPPFWSAEFIEKVKVTGGFSAEKPPNRWELTFSQPVSDYMGFKLRLDRENVALENVVIEETQGIVKGTVKVRNLSFHKDVLVRYSSDAWLSSRDVSGVFIPAPTTSVAYDLYDRFSFEIPLPEANLTDKLEFCVRFSCDGREYWDNNSGRNYVAISFRSKNDEKKNKTNDAYQLSLDSWTEFASWNHLSLDDSPYW</sequence>
<dbReference type="PROSITE" id="PS51159">
    <property type="entry name" value="CBM21"/>
    <property type="match status" value="1"/>
</dbReference>
<feature type="domain" description="CBM21" evidence="1">
    <location>
        <begin position="195"/>
        <end position="307"/>
    </location>
</feature>
<dbReference type="GO" id="GO:0005979">
    <property type="term" value="P:regulation of glycogen biosynthetic process"/>
    <property type="evidence" value="ECO:0007669"/>
    <property type="project" value="TreeGrafter"/>
</dbReference>
<dbReference type="PANTHER" id="PTHR12307">
    <property type="entry name" value="PROTEIN PHOSPHATASE 1 REGULATORY SUBUNIT"/>
    <property type="match status" value="1"/>
</dbReference>
<evidence type="ECO:0000313" key="2">
    <source>
        <dbReference type="Proteomes" id="UP000694843"/>
    </source>
</evidence>